<dbReference type="OrthoDB" id="8067385at2"/>
<comment type="caution">
    <text evidence="2">The sequence shown here is derived from an EMBL/GenBank/DDBJ whole genome shotgun (WGS) entry which is preliminary data.</text>
</comment>
<evidence type="ECO:0000313" key="2">
    <source>
        <dbReference type="EMBL" id="RZU75692.1"/>
    </source>
</evidence>
<feature type="transmembrane region" description="Helical" evidence="1">
    <location>
        <begin position="183"/>
        <end position="203"/>
    </location>
</feature>
<evidence type="ECO:0000256" key="1">
    <source>
        <dbReference type="SAM" id="Phobius"/>
    </source>
</evidence>
<evidence type="ECO:0000313" key="3">
    <source>
        <dbReference type="Proteomes" id="UP000294114"/>
    </source>
</evidence>
<accession>A0A4Q8BCU2</accession>
<dbReference type="Proteomes" id="UP000294114">
    <property type="component" value="Unassembled WGS sequence"/>
</dbReference>
<protein>
    <submittedName>
        <fullName evidence="2">Uncharacterized protein</fullName>
    </submittedName>
</protein>
<name>A0A4Q8BCU2_9ACTN</name>
<gene>
    <name evidence="2" type="ORF">EV384_4252</name>
</gene>
<feature type="transmembrane region" description="Helical" evidence="1">
    <location>
        <begin position="150"/>
        <end position="177"/>
    </location>
</feature>
<keyword evidence="3" id="KW-1185">Reference proteome</keyword>
<feature type="transmembrane region" description="Helical" evidence="1">
    <location>
        <begin position="73"/>
        <end position="93"/>
    </location>
</feature>
<dbReference type="AlphaFoldDB" id="A0A4Q8BCU2"/>
<reference evidence="2 3" key="1">
    <citation type="submission" date="2019-02" db="EMBL/GenBank/DDBJ databases">
        <title>Sequencing the genomes of 1000 actinobacteria strains.</title>
        <authorList>
            <person name="Klenk H.-P."/>
        </authorList>
    </citation>
    <scope>NUCLEOTIDE SEQUENCE [LARGE SCALE GENOMIC DNA]</scope>
    <source>
        <strain evidence="2 3">DSM 45612</strain>
    </source>
</reference>
<feature type="transmembrane region" description="Helical" evidence="1">
    <location>
        <begin position="46"/>
        <end position="67"/>
    </location>
</feature>
<keyword evidence="1" id="KW-0472">Membrane</keyword>
<proteinExistence type="predicted"/>
<organism evidence="2 3">
    <name type="scientific">Micromonospora kangleipakensis</name>
    <dbReference type="NCBI Taxonomy" id="1077942"/>
    <lineage>
        <taxon>Bacteria</taxon>
        <taxon>Bacillati</taxon>
        <taxon>Actinomycetota</taxon>
        <taxon>Actinomycetes</taxon>
        <taxon>Micromonosporales</taxon>
        <taxon>Micromonosporaceae</taxon>
        <taxon>Micromonospora</taxon>
    </lineage>
</organism>
<keyword evidence="1" id="KW-0812">Transmembrane</keyword>
<sequence>MAVTGTKGGGMDEQAREQALLTALTTEHFVLQTSRSATIAESVGRATVFLTMLSAALIGLGFVSTSGQLLKPYLGAVVPTLVITGLFTFGRLVQTMVENELDLQRIQRIRAYYHRQFAGEHDFFADAVLDGDLQRAEWAAVGNRPSRWQLLLTTGAMVGAVNALLIGLAATLLTGLTGGSPKLAVAVGVAVALVAFGAQVAYIQRASISLG</sequence>
<dbReference type="EMBL" id="SHLD01000001">
    <property type="protein sequence ID" value="RZU75692.1"/>
    <property type="molecule type" value="Genomic_DNA"/>
</dbReference>
<keyword evidence="1" id="KW-1133">Transmembrane helix</keyword>
<dbReference type="RefSeq" id="WP_130335874.1">
    <property type="nucleotide sequence ID" value="NZ_SHLD01000001.1"/>
</dbReference>